<keyword evidence="1" id="KW-1133">Transmembrane helix</keyword>
<dbReference type="STRING" id="1891224.BBP83_11630"/>
<dbReference type="EMBL" id="MBDL01000012">
    <property type="protein sequence ID" value="ODA12123.1"/>
    <property type="molecule type" value="Genomic_DNA"/>
</dbReference>
<feature type="domain" description="Type IV pilin Tt1218-like" evidence="2">
    <location>
        <begin position="31"/>
        <end position="102"/>
    </location>
</feature>
<protein>
    <submittedName>
        <fullName evidence="3">Type IV pilus modification protein PilV</fullName>
    </submittedName>
</protein>
<dbReference type="Pfam" id="PF07963">
    <property type="entry name" value="N_methyl"/>
    <property type="match status" value="1"/>
</dbReference>
<dbReference type="Proteomes" id="UP000186553">
    <property type="component" value="Unassembled WGS sequence"/>
</dbReference>
<dbReference type="InterPro" id="IPR012902">
    <property type="entry name" value="N_methyl_site"/>
</dbReference>
<dbReference type="NCBIfam" id="TIGR02523">
    <property type="entry name" value="type_IV_pilV"/>
    <property type="match status" value="1"/>
</dbReference>
<proteinExistence type="predicted"/>
<evidence type="ECO:0000313" key="3">
    <source>
        <dbReference type="EMBL" id="ODA12123.1"/>
    </source>
</evidence>
<evidence type="ECO:0000256" key="1">
    <source>
        <dbReference type="SAM" id="Phobius"/>
    </source>
</evidence>
<reference evidence="3 4" key="1">
    <citation type="submission" date="2016-07" db="EMBL/GenBank/DDBJ databases">
        <title>Acinetobacter sp. ANC 4603.</title>
        <authorList>
            <person name="Radolfova-Krizova L."/>
            <person name="Nemec A."/>
        </authorList>
    </citation>
    <scope>NUCLEOTIDE SEQUENCE [LARGE SCALE GENOMIC DNA]</scope>
    <source>
        <strain evidence="3 4">ANC 4603</strain>
    </source>
</reference>
<sequence length="166" mass="17898">MITIKKQAGVGLIEVLVALLILAVGVLGFVALQYRAIEASSEGANRVQAINLARDLAEKVRVNRDQLAVYATAVAGNATNITNPNCYTTFCTTAQMARFDAALTNLYAQRLGMTVNMFACPRISNERRCIYVAWGDTSATNADGLNNCTTAGAYRNESTCLVMEAY</sequence>
<comment type="caution">
    <text evidence="3">The sequence shown here is derived from an EMBL/GenBank/DDBJ whole genome shotgun (WGS) entry which is preliminary data.</text>
</comment>
<keyword evidence="4" id="KW-1185">Reference proteome</keyword>
<feature type="transmembrane region" description="Helical" evidence="1">
    <location>
        <begin position="12"/>
        <end position="32"/>
    </location>
</feature>
<organism evidence="3 4">
    <name type="scientific">Acinetobacter celticus</name>
    <dbReference type="NCBI Taxonomy" id="1891224"/>
    <lineage>
        <taxon>Bacteria</taxon>
        <taxon>Pseudomonadati</taxon>
        <taxon>Pseudomonadota</taxon>
        <taxon>Gammaproteobacteria</taxon>
        <taxon>Moraxellales</taxon>
        <taxon>Moraxellaceae</taxon>
        <taxon>Acinetobacter</taxon>
    </lineage>
</organism>
<dbReference type="InterPro" id="IPR013362">
    <property type="entry name" value="Pilus_4_PilV"/>
</dbReference>
<accession>A0A1C3CTQ3</accession>
<evidence type="ECO:0000259" key="2">
    <source>
        <dbReference type="Pfam" id="PF22150"/>
    </source>
</evidence>
<dbReference type="Pfam" id="PF22150">
    <property type="entry name" value="Tt1218-like"/>
    <property type="match status" value="1"/>
</dbReference>
<dbReference type="RefSeq" id="WP_068889135.1">
    <property type="nucleotide sequence ID" value="NZ_CBCRUU010000007.1"/>
</dbReference>
<keyword evidence="1" id="KW-0472">Membrane</keyword>
<gene>
    <name evidence="3" type="ORF">BBP83_11630</name>
</gene>
<name>A0A1C3CTQ3_9GAMM</name>
<dbReference type="InterPro" id="IPR054402">
    <property type="entry name" value="Tt1218-like_dom"/>
</dbReference>
<evidence type="ECO:0000313" key="4">
    <source>
        <dbReference type="Proteomes" id="UP000186553"/>
    </source>
</evidence>
<dbReference type="AlphaFoldDB" id="A0A1C3CTQ3"/>
<dbReference type="OrthoDB" id="6658593at2"/>
<keyword evidence="1" id="KW-0812">Transmembrane</keyword>